<gene>
    <name evidence="2" type="ORF">CBR_g21869</name>
</gene>
<evidence type="ECO:0000256" key="1">
    <source>
        <dbReference type="SAM" id="MobiDB-lite"/>
    </source>
</evidence>
<dbReference type="EMBL" id="BFEA01000238">
    <property type="protein sequence ID" value="GBG76120.1"/>
    <property type="molecule type" value="Genomic_DNA"/>
</dbReference>
<dbReference type="AlphaFoldDB" id="A0A388L1D6"/>
<evidence type="ECO:0000313" key="3">
    <source>
        <dbReference type="Proteomes" id="UP000265515"/>
    </source>
</evidence>
<sequence length="993" mass="110419">MGESRKAGGNSRNPFGKETEKQAFFDFQKLLLGKSLNDAHWTMAPKATTLADKDHVAPIGNALRQWMPLVTAGDEVFRKGMKFYDKWAEGILLVRDGKTPLSKSGKYMPDKSPGLQAIPEMGAKGAAGETKMGWLVRVPPPPTKKKTQLDDNFFVVVKEPGMFCLQSLANMPDAEKLSILNEILPLRGVFVQSAGGYLKRQHKPGIKDMVATRKVDRMMLRMFHYILFLEDEEDAEVWRYGSQFFRTEEQLLVEFAPWGFTNQVWVELRKHFQGAVEYVNTCKRCLPYEESLDETKKMYDDERFPKSFEKFVRSILRRTEEEVQDTIRVSGDVRHIKWHKINRVTRLIPFSCPASQAHTRLSEIHESVRHYVCNLYVLDLCDPTLLSNWQEDNFASLQGVLQTLSPRHWALVVFFPSRWELSFLKNIAKLSVHHVRTWKWVRHAQRKSTVREGNMLVEEYDRLYMVFNGDNLADNTVAVFPASSPSKPPRANAPSPAKPATAARSKVACSSDPSGQAVACFDVADEDESPRSQWEDGGVTSVRGATYGDRERNPAHLIGLLDNFCRVGQTVFFFGKAHASVVWELLRSGRNVVALEDEAKMIDYLCEFVKTRVLEMGSQTALFQDAGERKVLEGPAAGVLETRPSEYERYASEGASIDFQSKSAADPGEEELSQGAHVVHREEETQHWPPSRVLDDLDAGVFKTGASGHLPHPSERASVDLESKSTPPSGEGELSQEAHAVQREEETQHWPPNEVREGLDAGAFETNASEHQCHASEGTSVDVESKSSSGNAINIGDTDLVLHRGSPLTAQDGDVKGGHGMFVEGKDRGREGRAWTLGEARLRGDEEREEEPVVETRLHDDEKSEEPVGEAKLFGGEVSARLHDDEASEETVGEAQLYAGEVSVGLHASEVSARQMGSKQTDHDSQSTSCDDEQGDRASALSSGREMVLPEATELVSDSAAIELVSDSTVVEMQNIESSTDVGTVARQEAGCP</sequence>
<dbReference type="Gramene" id="GBG76120">
    <property type="protein sequence ID" value="GBG76120"/>
    <property type="gene ID" value="CBR_g21869"/>
</dbReference>
<keyword evidence="3" id="KW-1185">Reference proteome</keyword>
<reference evidence="2 3" key="1">
    <citation type="journal article" date="2018" name="Cell">
        <title>The Chara Genome: Secondary Complexity and Implications for Plant Terrestrialization.</title>
        <authorList>
            <person name="Nishiyama T."/>
            <person name="Sakayama H."/>
            <person name="Vries J.D."/>
            <person name="Buschmann H."/>
            <person name="Saint-Marcoux D."/>
            <person name="Ullrich K.K."/>
            <person name="Haas F.B."/>
            <person name="Vanderstraeten L."/>
            <person name="Becker D."/>
            <person name="Lang D."/>
            <person name="Vosolsobe S."/>
            <person name="Rombauts S."/>
            <person name="Wilhelmsson P.K.I."/>
            <person name="Janitza P."/>
            <person name="Kern R."/>
            <person name="Heyl A."/>
            <person name="Rumpler F."/>
            <person name="Villalobos L.I.A.C."/>
            <person name="Clay J.M."/>
            <person name="Skokan R."/>
            <person name="Toyoda A."/>
            <person name="Suzuki Y."/>
            <person name="Kagoshima H."/>
            <person name="Schijlen E."/>
            <person name="Tajeshwar N."/>
            <person name="Catarino B."/>
            <person name="Hetherington A.J."/>
            <person name="Saltykova A."/>
            <person name="Bonnot C."/>
            <person name="Breuninger H."/>
            <person name="Symeonidi A."/>
            <person name="Radhakrishnan G.V."/>
            <person name="Van Nieuwerburgh F."/>
            <person name="Deforce D."/>
            <person name="Chang C."/>
            <person name="Karol K.G."/>
            <person name="Hedrich R."/>
            <person name="Ulvskov P."/>
            <person name="Glockner G."/>
            <person name="Delwiche C.F."/>
            <person name="Petrasek J."/>
            <person name="Van de Peer Y."/>
            <person name="Friml J."/>
            <person name="Beilby M."/>
            <person name="Dolan L."/>
            <person name="Kohara Y."/>
            <person name="Sugano S."/>
            <person name="Fujiyama A."/>
            <person name="Delaux P.-M."/>
            <person name="Quint M."/>
            <person name="TheiBen G."/>
            <person name="Hagemann M."/>
            <person name="Harholt J."/>
            <person name="Dunand C."/>
            <person name="Zachgo S."/>
            <person name="Langdale J."/>
            <person name="Maumus F."/>
            <person name="Straeten D.V.D."/>
            <person name="Gould S.B."/>
            <person name="Rensing S.A."/>
        </authorList>
    </citation>
    <scope>NUCLEOTIDE SEQUENCE [LARGE SCALE GENOMIC DNA]</scope>
    <source>
        <strain evidence="2 3">S276</strain>
    </source>
</reference>
<feature type="region of interest" description="Disordered" evidence="1">
    <location>
        <begin position="770"/>
        <end position="792"/>
    </location>
</feature>
<feature type="compositionally biased region" description="Basic and acidic residues" evidence="1">
    <location>
        <begin position="712"/>
        <end position="723"/>
    </location>
</feature>
<protein>
    <submittedName>
        <fullName evidence="2">Uncharacterized protein</fullName>
    </submittedName>
</protein>
<feature type="compositionally biased region" description="Basic and acidic residues" evidence="1">
    <location>
        <begin position="740"/>
        <end position="755"/>
    </location>
</feature>
<name>A0A388L1D6_CHABU</name>
<comment type="caution">
    <text evidence="2">The sequence shown here is derived from an EMBL/GenBank/DDBJ whole genome shotgun (WGS) entry which is preliminary data.</text>
</comment>
<feature type="region of interest" description="Disordered" evidence="1">
    <location>
        <begin position="842"/>
        <end position="868"/>
    </location>
</feature>
<feature type="compositionally biased region" description="Basic and acidic residues" evidence="1">
    <location>
        <begin position="854"/>
        <end position="866"/>
    </location>
</feature>
<feature type="region of interest" description="Disordered" evidence="1">
    <location>
        <begin position="912"/>
        <end position="946"/>
    </location>
</feature>
<dbReference type="Proteomes" id="UP000265515">
    <property type="component" value="Unassembled WGS sequence"/>
</dbReference>
<feature type="region of interest" description="Disordered" evidence="1">
    <location>
        <begin position="658"/>
        <end position="755"/>
    </location>
</feature>
<proteinExistence type="predicted"/>
<evidence type="ECO:0000313" key="2">
    <source>
        <dbReference type="EMBL" id="GBG76120.1"/>
    </source>
</evidence>
<organism evidence="2 3">
    <name type="scientific">Chara braunii</name>
    <name type="common">Braun's stonewort</name>
    <dbReference type="NCBI Taxonomy" id="69332"/>
    <lineage>
        <taxon>Eukaryota</taxon>
        <taxon>Viridiplantae</taxon>
        <taxon>Streptophyta</taxon>
        <taxon>Charophyceae</taxon>
        <taxon>Charales</taxon>
        <taxon>Characeae</taxon>
        <taxon>Chara</taxon>
    </lineage>
</organism>
<accession>A0A388L1D6</accession>